<sequence length="148" mass="15247">MLIDGTDAGVADQVRALRALVGRLDDTAGLLAGIRDAVADAWDDPAGHAVTARLDLVGREVHRLADEAARDAARAEDTAPADPARHGPPAHHDTATPGRPSRSSATEPDGAGPVPADVPGMRLPGLTGRRVTDRRGPVAPSLADPSER</sequence>
<proteinExistence type="predicted"/>
<dbReference type="Proteomes" id="UP001367513">
    <property type="component" value="Unassembled WGS sequence"/>
</dbReference>
<organism evidence="2 3">
    <name type="scientific">Pseudonocardia alni subsp. carboxydivorans</name>
    <dbReference type="NCBI Taxonomy" id="415010"/>
    <lineage>
        <taxon>Bacteria</taxon>
        <taxon>Bacillati</taxon>
        <taxon>Actinomycetota</taxon>
        <taxon>Actinomycetes</taxon>
        <taxon>Pseudonocardiales</taxon>
        <taxon>Pseudonocardiaceae</taxon>
        <taxon>Pseudonocardia</taxon>
    </lineage>
</organism>
<protein>
    <recommendedName>
        <fullName evidence="4">Type VII secretion system (Wss) protein ESAT-6</fullName>
    </recommendedName>
</protein>
<accession>A0ABU9A7F6</accession>
<evidence type="ECO:0008006" key="4">
    <source>
        <dbReference type="Google" id="ProtNLM"/>
    </source>
</evidence>
<evidence type="ECO:0000256" key="1">
    <source>
        <dbReference type="SAM" id="MobiDB-lite"/>
    </source>
</evidence>
<reference evidence="2 3" key="1">
    <citation type="submission" date="2024-03" db="EMBL/GenBank/DDBJ databases">
        <title>Draft genome sequence of Pseudonocardia carboxydivorans JCM 14827.</title>
        <authorList>
            <person name="Duangmal K."/>
        </authorList>
    </citation>
    <scope>NUCLEOTIDE SEQUENCE [LARGE SCALE GENOMIC DNA]</scope>
    <source>
        <strain evidence="2 3">JCM 14827</strain>
    </source>
</reference>
<comment type="caution">
    <text evidence="2">The sequence shown here is derived from an EMBL/GenBank/DDBJ whole genome shotgun (WGS) entry which is preliminary data.</text>
</comment>
<evidence type="ECO:0000313" key="2">
    <source>
        <dbReference type="EMBL" id="MEK6462294.1"/>
    </source>
</evidence>
<dbReference type="RefSeq" id="WP_346864511.1">
    <property type="nucleotide sequence ID" value="NZ_JBBPIX010000001.1"/>
</dbReference>
<keyword evidence="3" id="KW-1185">Reference proteome</keyword>
<feature type="compositionally biased region" description="Basic and acidic residues" evidence="1">
    <location>
        <begin position="67"/>
        <end position="77"/>
    </location>
</feature>
<gene>
    <name evidence="2" type="ORF">WG925_00935</name>
</gene>
<dbReference type="EMBL" id="JBBPIX010000001">
    <property type="protein sequence ID" value="MEK6462294.1"/>
    <property type="molecule type" value="Genomic_DNA"/>
</dbReference>
<feature type="region of interest" description="Disordered" evidence="1">
    <location>
        <begin position="67"/>
        <end position="148"/>
    </location>
</feature>
<name>A0ABU9A7F6_PSEA5</name>
<evidence type="ECO:0000313" key="3">
    <source>
        <dbReference type="Proteomes" id="UP001367513"/>
    </source>
</evidence>